<dbReference type="KEGG" id="gfs:119642266"/>
<feature type="compositionally biased region" description="Basic and acidic residues" evidence="3">
    <location>
        <begin position="782"/>
        <end position="791"/>
    </location>
</feature>
<evidence type="ECO:0000256" key="3">
    <source>
        <dbReference type="SAM" id="MobiDB-lite"/>
    </source>
</evidence>
<dbReference type="Gene3D" id="3.90.550.10">
    <property type="entry name" value="Spore Coat Polysaccharide Biosynthesis Protein SpsA, Chain A"/>
    <property type="match status" value="1"/>
</dbReference>
<name>A0A9C5ZJB9_9MUSC</name>
<dbReference type="GO" id="GO:0008466">
    <property type="term" value="F:glycogenin glucosyltransferase activity"/>
    <property type="evidence" value="ECO:0007669"/>
    <property type="project" value="UniProtKB-EC"/>
</dbReference>
<organism evidence="4 5">
    <name type="scientific">Glossina fuscipes</name>
    <dbReference type="NCBI Taxonomy" id="7396"/>
    <lineage>
        <taxon>Eukaryota</taxon>
        <taxon>Metazoa</taxon>
        <taxon>Ecdysozoa</taxon>
        <taxon>Arthropoda</taxon>
        <taxon>Hexapoda</taxon>
        <taxon>Insecta</taxon>
        <taxon>Pterygota</taxon>
        <taxon>Neoptera</taxon>
        <taxon>Endopterygota</taxon>
        <taxon>Diptera</taxon>
        <taxon>Brachycera</taxon>
        <taxon>Muscomorpha</taxon>
        <taxon>Hippoboscoidea</taxon>
        <taxon>Glossinidae</taxon>
        <taxon>Glossina</taxon>
    </lineage>
</organism>
<evidence type="ECO:0000313" key="4">
    <source>
        <dbReference type="Proteomes" id="UP000092443"/>
    </source>
</evidence>
<evidence type="ECO:0000256" key="1">
    <source>
        <dbReference type="ARBA" id="ARBA00038162"/>
    </source>
</evidence>
<dbReference type="InterPro" id="IPR002495">
    <property type="entry name" value="Glyco_trans_8"/>
</dbReference>
<comment type="similarity">
    <text evidence="1">Belongs to the glycosyltransferase 8 family. Glycogenin subfamily.</text>
</comment>
<feature type="region of interest" description="Disordered" evidence="3">
    <location>
        <begin position="329"/>
        <end position="352"/>
    </location>
</feature>
<dbReference type="PANTHER" id="PTHR11183">
    <property type="entry name" value="GLYCOGENIN SUBFAMILY MEMBER"/>
    <property type="match status" value="1"/>
</dbReference>
<feature type="compositionally biased region" description="Polar residues" evidence="3">
    <location>
        <begin position="331"/>
        <end position="342"/>
    </location>
</feature>
<evidence type="ECO:0000313" key="5">
    <source>
        <dbReference type="RefSeq" id="XP_037897284.1"/>
    </source>
</evidence>
<dbReference type="FunFam" id="3.90.550.10:FF:000085">
    <property type="entry name" value="Glycogenin, isoform B"/>
    <property type="match status" value="1"/>
</dbReference>
<protein>
    <recommendedName>
        <fullName evidence="2">glycogenin glucosyltransferase</fullName>
        <ecNumber evidence="2">2.4.1.186</ecNumber>
    </recommendedName>
</protein>
<dbReference type="EC" id="2.4.1.186" evidence="2"/>
<feature type="compositionally biased region" description="Low complexity" evidence="3">
    <location>
        <begin position="695"/>
        <end position="715"/>
    </location>
</feature>
<dbReference type="Proteomes" id="UP000092443">
    <property type="component" value="Unplaced"/>
</dbReference>
<accession>A0A9C5ZJB9</accession>
<dbReference type="InterPro" id="IPR050587">
    <property type="entry name" value="GNT1/Glycosyltrans_8"/>
</dbReference>
<proteinExistence type="inferred from homology"/>
<feature type="region of interest" description="Disordered" evidence="3">
    <location>
        <begin position="690"/>
        <end position="732"/>
    </location>
</feature>
<evidence type="ECO:0000256" key="2">
    <source>
        <dbReference type="ARBA" id="ARBA00038934"/>
    </source>
</evidence>
<keyword evidence="4" id="KW-1185">Reference proteome</keyword>
<dbReference type="CDD" id="cd02537">
    <property type="entry name" value="GT8_Glycogenin"/>
    <property type="match status" value="1"/>
</dbReference>
<feature type="region of interest" description="Disordered" evidence="3">
    <location>
        <begin position="276"/>
        <end position="297"/>
    </location>
</feature>
<dbReference type="SUPFAM" id="SSF53448">
    <property type="entry name" value="Nucleotide-diphospho-sugar transferases"/>
    <property type="match status" value="1"/>
</dbReference>
<feature type="compositionally biased region" description="Polar residues" evidence="3">
    <location>
        <begin position="721"/>
        <end position="732"/>
    </location>
</feature>
<sequence length="1036" mass="118865">MSNYAWVTLTTNDTYSLGALVLAHSLKRAGTAYQLVVLVTPGISESMRQRLKEVYNIVQEVNVMNSQDAANLALLARPELGVTFTKLHCWRLVQFEKCVFLDSDALVLKNCDELFEREELSAAPDVSWPDCFNSGVFVYRPSLETFDKLTKFAVEHGSFDGGDQGLLNQYFADWAYVDIHKHLPFVYNVTAYASYCYLPAFKHFKDKIKILHFAGKMKPWLMHYNAQNKTPSVPSQYTHAADLIQLWWNIFFDNVHQRLNRSMRYYSAPLKQWKNNYDPANQTQQHQRQHHHQQQRQQLGFCTNLNAKNFNLKYNQNCSLINGYNEKLNDDTQANQTSSKQVNNEERKTNESVNRNPCLVDCFKVWQRGEERKESQQQIPEPEGTNVQIQNLKCKHNQQQQCDNCVHQQKKAQIWLKDAIELDAEGKSIAATAKANDFNSNLIEIIKNINEFYLKEDTNNYETDNVLNSDEEQISHSFNENLENCETNSNDAKIRSRNCDRDKNESTEAGLAGALSQLRLGEQRTDEQEAYDLLMRRQAWEAGQMDYTGLDSFDNIWKKIQETLQSKPEDAMLTSADIQDGKIEYDAKTGATTKYKKIDGGYEMITTMPQPNGTIKTQVRTFWDPKPVSEEDMKREQANRKVVQQRMNKEIRIDERTTMLTRAIEGGYEEVYTIVNEDGTVSTKTKTFFDSVPAGTPFPGQGQHQPQSQQPQQVGKKTIVKRNTSVDSTDSTETCKLVQNVNKNQQIQHNIQQENVHHNVQQKVQQNVKQNVQQTKIQHQSTIEESHRFTENIEITENSRTVRKNSLQEQSTKSITTSNMSDGNKDTKKKVKKQKSSAPPPPPDFLQNDTTTVSSKRVPGGTEYTYTTQLESGKKITTSKTVYEEEETELTEEEIKQYKKALKDAEKHKNVTTTKKLKSDSGTKKVVPSENPGDVTTVETIRIDGGTEYHYTTVTAEGIVKKAVKTVYDPVACNDPNDTEEEEIVEEYEEEIIEPGEKSIQTIETIKKLPQKFEEEVTITHEKKEKKIKKSMMVSQ</sequence>
<dbReference type="Pfam" id="PF01501">
    <property type="entry name" value="Glyco_transf_8"/>
    <property type="match status" value="1"/>
</dbReference>
<dbReference type="RefSeq" id="XP_037897284.1">
    <property type="nucleotide sequence ID" value="XM_038041356.1"/>
</dbReference>
<feature type="region of interest" description="Disordered" evidence="3">
    <location>
        <begin position="766"/>
        <end position="875"/>
    </location>
</feature>
<gene>
    <name evidence="5" type="primary">LOC119642266</name>
</gene>
<dbReference type="AlphaFoldDB" id="A0A9C5ZJB9"/>
<dbReference type="GO" id="GO:0005978">
    <property type="term" value="P:glycogen biosynthetic process"/>
    <property type="evidence" value="ECO:0007669"/>
    <property type="project" value="UniProtKB-ARBA"/>
</dbReference>
<feature type="compositionally biased region" description="Low complexity" evidence="3">
    <location>
        <begin position="766"/>
        <end position="778"/>
    </location>
</feature>
<dbReference type="GeneID" id="119642266"/>
<dbReference type="InterPro" id="IPR029044">
    <property type="entry name" value="Nucleotide-diphossugar_trans"/>
</dbReference>
<feature type="region of interest" description="Disordered" evidence="3">
    <location>
        <begin position="913"/>
        <end position="933"/>
    </location>
</feature>
<reference evidence="5" key="1">
    <citation type="submission" date="2025-08" db="UniProtKB">
        <authorList>
            <consortium name="RefSeq"/>
        </authorList>
    </citation>
    <scope>IDENTIFICATION</scope>
    <source>
        <tissue evidence="5">Whole body pupa</tissue>
    </source>
</reference>
<feature type="compositionally biased region" description="Polar residues" evidence="3">
    <location>
        <begin position="793"/>
        <end position="820"/>
    </location>
</feature>